<evidence type="ECO:0000313" key="11">
    <source>
        <dbReference type="Proteomes" id="UP000051401"/>
    </source>
</evidence>
<keyword evidence="5" id="KW-0670">Pyruvate</keyword>
<proteinExistence type="inferred from homology"/>
<dbReference type="OrthoDB" id="9802624at2"/>
<comment type="cofactor">
    <cofactor evidence="1">
        <name>a divalent metal cation</name>
        <dbReference type="ChEBI" id="CHEBI:60240"/>
    </cofactor>
</comment>
<dbReference type="InterPro" id="IPR040442">
    <property type="entry name" value="Pyrv_kinase-like_dom_sf"/>
</dbReference>
<dbReference type="Proteomes" id="UP000325785">
    <property type="component" value="Chromosome"/>
</dbReference>
<evidence type="ECO:0000256" key="3">
    <source>
        <dbReference type="ARBA" id="ARBA00022723"/>
    </source>
</evidence>
<sequence>MKENRFKRAIAEGRPQIGIWSMMREPMVTEMLGQLGYDWILLDCEHTPNDEPGVMAMLQALSACDIEPMVRPSCLNVAEIKRLLDVGARNILVPYVQTVEEAELAAAAVAYPPEGIRGVSSVSRATGFGAEPGYFTKAREEICLIVQIETREALDRLEEIAAVPGIDGLFIGPADLAASLGHPGNPKHPEVHAAITDGIARIRAAGKPSGFLSPDQALLEDVVKAGCTFTAVDIDLPLLRRGALARLEACKHFKG</sequence>
<dbReference type="EMBL" id="LAXI01000002">
    <property type="protein sequence ID" value="KRS19009.1"/>
    <property type="molecule type" value="Genomic_DNA"/>
</dbReference>
<evidence type="ECO:0000256" key="7">
    <source>
        <dbReference type="ARBA" id="ARBA00068169"/>
    </source>
</evidence>
<dbReference type="AlphaFoldDB" id="A0A0T5PD76"/>
<evidence type="ECO:0000256" key="2">
    <source>
        <dbReference type="ARBA" id="ARBA00005568"/>
    </source>
</evidence>
<dbReference type="KEGG" id="rid:RIdsm_01847"/>
<dbReference type="SUPFAM" id="SSF51621">
    <property type="entry name" value="Phosphoenolpyruvate/pyruvate domain"/>
    <property type="match status" value="1"/>
</dbReference>
<reference evidence="10 12" key="2">
    <citation type="submission" date="2018-08" db="EMBL/GenBank/DDBJ databases">
        <title>Genetic Globetrotter - A new plasmid hitch-hiking vast phylogenetic and geographic distances.</title>
        <authorList>
            <person name="Vollmers J."/>
            <person name="Petersen J."/>
        </authorList>
    </citation>
    <scope>NUCLEOTIDE SEQUENCE [LARGE SCALE GENOMIC DNA]</scope>
    <source>
        <strain evidence="10 12">DSM 26383</strain>
    </source>
</reference>
<keyword evidence="11" id="KW-1185">Reference proteome</keyword>
<comment type="similarity">
    <text evidence="2">Belongs to the HpcH/HpaI aldolase family.</text>
</comment>
<evidence type="ECO:0000313" key="12">
    <source>
        <dbReference type="Proteomes" id="UP000325785"/>
    </source>
</evidence>
<keyword evidence="3" id="KW-0479">Metal-binding</keyword>
<gene>
    <name evidence="10" type="primary">garL</name>
    <name evidence="10" type="ORF">RIdsm_01847</name>
    <name evidence="9" type="ORF">XM52_04885</name>
</gene>
<dbReference type="FunFam" id="3.20.20.60:FF:000004">
    <property type="entry name" value="5-keto-4-deoxy-D-glucarate aldolase"/>
    <property type="match status" value="1"/>
</dbReference>
<evidence type="ECO:0000313" key="10">
    <source>
        <dbReference type="EMBL" id="QEW26053.1"/>
    </source>
</evidence>
<dbReference type="Pfam" id="PF03328">
    <property type="entry name" value="HpcH_HpaI"/>
    <property type="match status" value="1"/>
</dbReference>
<dbReference type="InterPro" id="IPR005000">
    <property type="entry name" value="Aldolase/citrate-lyase_domain"/>
</dbReference>
<dbReference type="Proteomes" id="UP000051401">
    <property type="component" value="Unassembled WGS sequence"/>
</dbReference>
<dbReference type="PATRIC" id="fig|540747.5.peg.2552"/>
<dbReference type="Gene3D" id="3.20.20.60">
    <property type="entry name" value="Phosphoenolpyruvate-binding domains"/>
    <property type="match status" value="1"/>
</dbReference>
<comment type="catalytic activity">
    <reaction evidence="6">
        <text>D-glyceraldehyde + pyruvate = 2-dehydro-3-deoxy-L-galactonate</text>
        <dbReference type="Rhea" id="RHEA:80055"/>
        <dbReference type="ChEBI" id="CHEBI:15361"/>
        <dbReference type="ChEBI" id="CHEBI:17378"/>
        <dbReference type="ChEBI" id="CHEBI:75545"/>
    </reaction>
</comment>
<dbReference type="GO" id="GO:0046872">
    <property type="term" value="F:metal ion binding"/>
    <property type="evidence" value="ECO:0007669"/>
    <property type="project" value="UniProtKB-KW"/>
</dbReference>
<dbReference type="InterPro" id="IPR050251">
    <property type="entry name" value="HpcH-HpaI_aldolase"/>
</dbReference>
<dbReference type="RefSeq" id="WP_057813844.1">
    <property type="nucleotide sequence ID" value="NZ_CP031598.1"/>
</dbReference>
<accession>A0A0T5PD76</accession>
<dbReference type="InterPro" id="IPR015813">
    <property type="entry name" value="Pyrv/PenolPyrv_kinase-like_dom"/>
</dbReference>
<dbReference type="PANTHER" id="PTHR30502:SF0">
    <property type="entry name" value="PHOSPHOENOLPYRUVATE CARBOXYLASE FAMILY PROTEIN"/>
    <property type="match status" value="1"/>
</dbReference>
<evidence type="ECO:0000256" key="6">
    <source>
        <dbReference type="ARBA" id="ARBA00045074"/>
    </source>
</evidence>
<protein>
    <recommendedName>
        <fullName evidence="7">Hydroxypyruvate/pyruvate aldolase</fullName>
    </recommendedName>
</protein>
<evidence type="ECO:0000256" key="1">
    <source>
        <dbReference type="ARBA" id="ARBA00001968"/>
    </source>
</evidence>
<evidence type="ECO:0000256" key="4">
    <source>
        <dbReference type="ARBA" id="ARBA00023239"/>
    </source>
</evidence>
<reference evidence="9 11" key="1">
    <citation type="submission" date="2015-04" db="EMBL/GenBank/DDBJ databases">
        <title>The draft genome sequence of Roseovarius indicus B108T.</title>
        <authorList>
            <person name="Li G."/>
            <person name="Lai Q."/>
            <person name="Shao Z."/>
            <person name="Yan P."/>
        </authorList>
    </citation>
    <scope>NUCLEOTIDE SEQUENCE [LARGE SCALE GENOMIC DNA]</scope>
    <source>
        <strain evidence="9 11">B108</strain>
    </source>
</reference>
<dbReference type="GO" id="GO:0016832">
    <property type="term" value="F:aldehyde-lyase activity"/>
    <property type="evidence" value="ECO:0007669"/>
    <property type="project" value="TreeGrafter"/>
</dbReference>
<keyword evidence="4 10" id="KW-0456">Lyase</keyword>
<feature type="domain" description="HpcH/HpaI aldolase/citrate lyase" evidence="8">
    <location>
        <begin position="16"/>
        <end position="239"/>
    </location>
</feature>
<dbReference type="PANTHER" id="PTHR30502">
    <property type="entry name" value="2-KETO-3-DEOXY-L-RHAMNONATE ALDOLASE"/>
    <property type="match status" value="1"/>
</dbReference>
<organism evidence="9 11">
    <name type="scientific">Roseovarius indicus</name>
    <dbReference type="NCBI Taxonomy" id="540747"/>
    <lineage>
        <taxon>Bacteria</taxon>
        <taxon>Pseudomonadati</taxon>
        <taxon>Pseudomonadota</taxon>
        <taxon>Alphaproteobacteria</taxon>
        <taxon>Rhodobacterales</taxon>
        <taxon>Roseobacteraceae</taxon>
        <taxon>Roseovarius</taxon>
    </lineage>
</organism>
<evidence type="ECO:0000313" key="9">
    <source>
        <dbReference type="EMBL" id="KRS19009.1"/>
    </source>
</evidence>
<dbReference type="GO" id="GO:0005737">
    <property type="term" value="C:cytoplasm"/>
    <property type="evidence" value="ECO:0007669"/>
    <property type="project" value="UniProtKB-ARBA"/>
</dbReference>
<name>A0A0T5PD76_9RHOB</name>
<dbReference type="EMBL" id="CP031598">
    <property type="protein sequence ID" value="QEW26053.1"/>
    <property type="molecule type" value="Genomic_DNA"/>
</dbReference>
<evidence type="ECO:0000259" key="8">
    <source>
        <dbReference type="Pfam" id="PF03328"/>
    </source>
</evidence>
<dbReference type="STRING" id="540747.SAMN04488031_103260"/>
<evidence type="ECO:0000256" key="5">
    <source>
        <dbReference type="ARBA" id="ARBA00023317"/>
    </source>
</evidence>